<evidence type="ECO:0000256" key="1">
    <source>
        <dbReference type="ARBA" id="ARBA00022553"/>
    </source>
</evidence>
<organism evidence="4 5">
    <name type="scientific">Pricia mediterranea</name>
    <dbReference type="NCBI Taxonomy" id="3076079"/>
    <lineage>
        <taxon>Bacteria</taxon>
        <taxon>Pseudomonadati</taxon>
        <taxon>Bacteroidota</taxon>
        <taxon>Flavobacteriia</taxon>
        <taxon>Flavobacteriales</taxon>
        <taxon>Flavobacteriaceae</taxon>
        <taxon>Pricia</taxon>
    </lineage>
</organism>
<feature type="domain" description="Response regulatory" evidence="3">
    <location>
        <begin position="4"/>
        <end position="119"/>
    </location>
</feature>
<reference evidence="4 5" key="1">
    <citation type="submission" date="2023-09" db="EMBL/GenBank/DDBJ databases">
        <title>Novel taxa isolated from Blanes Bay.</title>
        <authorList>
            <person name="Rey-Velasco X."/>
            <person name="Lucena T."/>
        </authorList>
    </citation>
    <scope>NUCLEOTIDE SEQUENCE [LARGE SCALE GENOMIC DNA]</scope>
    <source>
        <strain evidence="4 5">S334</strain>
    </source>
</reference>
<evidence type="ECO:0000313" key="5">
    <source>
        <dbReference type="Proteomes" id="UP001250656"/>
    </source>
</evidence>
<dbReference type="EMBL" id="JAVTTP010000001">
    <property type="protein sequence ID" value="MDT7830457.1"/>
    <property type="molecule type" value="Genomic_DNA"/>
</dbReference>
<comment type="caution">
    <text evidence="4">The sequence shown here is derived from an EMBL/GenBank/DDBJ whole genome shotgun (WGS) entry which is preliminary data.</text>
</comment>
<dbReference type="Gene3D" id="3.40.50.2300">
    <property type="match status" value="1"/>
</dbReference>
<protein>
    <submittedName>
        <fullName evidence="4">Response regulator</fullName>
    </submittedName>
</protein>
<dbReference type="InterPro" id="IPR011006">
    <property type="entry name" value="CheY-like_superfamily"/>
</dbReference>
<dbReference type="SMART" id="SM00448">
    <property type="entry name" value="REC"/>
    <property type="match status" value="1"/>
</dbReference>
<dbReference type="Proteomes" id="UP001250656">
    <property type="component" value="Unassembled WGS sequence"/>
</dbReference>
<keyword evidence="5" id="KW-1185">Reference proteome</keyword>
<feature type="modified residue" description="4-aspartylphosphate" evidence="2">
    <location>
        <position position="54"/>
    </location>
</feature>
<dbReference type="PANTHER" id="PTHR44591:SF3">
    <property type="entry name" value="RESPONSE REGULATORY DOMAIN-CONTAINING PROTEIN"/>
    <property type="match status" value="1"/>
</dbReference>
<dbReference type="PROSITE" id="PS50110">
    <property type="entry name" value="RESPONSE_REGULATORY"/>
    <property type="match status" value="1"/>
</dbReference>
<proteinExistence type="predicted"/>
<dbReference type="InterPro" id="IPR001789">
    <property type="entry name" value="Sig_transdc_resp-reg_receiver"/>
</dbReference>
<gene>
    <name evidence="4" type="ORF">RQM65_17445</name>
</gene>
<accession>A0ABU3LBK8</accession>
<evidence type="ECO:0000313" key="4">
    <source>
        <dbReference type="EMBL" id="MDT7830457.1"/>
    </source>
</evidence>
<keyword evidence="1 2" id="KW-0597">Phosphoprotein</keyword>
<dbReference type="RefSeq" id="WP_314016727.1">
    <property type="nucleotide sequence ID" value="NZ_JAVTTP010000001.1"/>
</dbReference>
<dbReference type="SUPFAM" id="SSF52172">
    <property type="entry name" value="CheY-like"/>
    <property type="match status" value="1"/>
</dbReference>
<sequence length="129" mass="14522">MSKKVILVEDNFIIQMFLEEIITAMGHEVLACTDNGDDTLELLKTHTPDVLLLDIGLSGGWSGIELAGIIKEKHQIPFVFLTGNSDKDTLDKANYHSPLHIIQKPIDEDKLKHEFELIVEKMDSTKHTV</sequence>
<name>A0ABU3LBK8_9FLAO</name>
<evidence type="ECO:0000256" key="2">
    <source>
        <dbReference type="PROSITE-ProRule" id="PRU00169"/>
    </source>
</evidence>
<dbReference type="InterPro" id="IPR050595">
    <property type="entry name" value="Bact_response_regulator"/>
</dbReference>
<evidence type="ECO:0000259" key="3">
    <source>
        <dbReference type="PROSITE" id="PS50110"/>
    </source>
</evidence>
<dbReference type="PANTHER" id="PTHR44591">
    <property type="entry name" value="STRESS RESPONSE REGULATOR PROTEIN 1"/>
    <property type="match status" value="1"/>
</dbReference>
<dbReference type="Pfam" id="PF00072">
    <property type="entry name" value="Response_reg"/>
    <property type="match status" value="1"/>
</dbReference>